<feature type="region of interest" description="Disordered" evidence="1">
    <location>
        <begin position="1283"/>
        <end position="1310"/>
    </location>
</feature>
<dbReference type="SMART" id="SM00220">
    <property type="entry name" value="S_TKc"/>
    <property type="match status" value="1"/>
</dbReference>
<feature type="domain" description="Protein kinase" evidence="2">
    <location>
        <begin position="915"/>
        <end position="1364"/>
    </location>
</feature>
<dbReference type="Pfam" id="PF00069">
    <property type="entry name" value="Pkinase"/>
    <property type="match status" value="1"/>
</dbReference>
<dbReference type="OrthoDB" id="194690at2759"/>
<proteinExistence type="predicted"/>
<keyword evidence="3" id="KW-0808">Transferase</keyword>
<evidence type="ECO:0000313" key="4">
    <source>
        <dbReference type="Proteomes" id="UP000693970"/>
    </source>
</evidence>
<feature type="region of interest" description="Disordered" evidence="1">
    <location>
        <begin position="284"/>
        <end position="309"/>
    </location>
</feature>
<dbReference type="PROSITE" id="PS00108">
    <property type="entry name" value="PROTEIN_KINASE_ST"/>
    <property type="match status" value="1"/>
</dbReference>
<keyword evidence="3" id="KW-0418">Kinase</keyword>
<accession>A0A9K3L6K7</accession>
<dbReference type="PANTHER" id="PTHR24361">
    <property type="entry name" value="MITOGEN-ACTIVATED KINASE KINASE KINASE"/>
    <property type="match status" value="1"/>
</dbReference>
<dbReference type="EMBL" id="JAGRRH010000015">
    <property type="protein sequence ID" value="KAG7355860.1"/>
    <property type="molecule type" value="Genomic_DNA"/>
</dbReference>
<dbReference type="InterPro" id="IPR008271">
    <property type="entry name" value="Ser/Thr_kinase_AS"/>
</dbReference>
<keyword evidence="4" id="KW-1185">Reference proteome</keyword>
<evidence type="ECO:0000259" key="2">
    <source>
        <dbReference type="PROSITE" id="PS50011"/>
    </source>
</evidence>
<dbReference type="GO" id="GO:0005524">
    <property type="term" value="F:ATP binding"/>
    <property type="evidence" value="ECO:0007669"/>
    <property type="project" value="InterPro"/>
</dbReference>
<dbReference type="Proteomes" id="UP000693970">
    <property type="component" value="Unassembled WGS sequence"/>
</dbReference>
<dbReference type="GO" id="GO:0004674">
    <property type="term" value="F:protein serine/threonine kinase activity"/>
    <property type="evidence" value="ECO:0007669"/>
    <property type="project" value="TreeGrafter"/>
</dbReference>
<feature type="compositionally biased region" description="Basic residues" evidence="1">
    <location>
        <begin position="1290"/>
        <end position="1299"/>
    </location>
</feature>
<comment type="caution">
    <text evidence="3">The sequence shown here is derived from an EMBL/GenBank/DDBJ whole genome shotgun (WGS) entry which is preliminary data.</text>
</comment>
<feature type="compositionally biased region" description="Polar residues" evidence="1">
    <location>
        <begin position="35"/>
        <end position="47"/>
    </location>
</feature>
<dbReference type="PROSITE" id="PS50011">
    <property type="entry name" value="PROTEIN_KINASE_DOM"/>
    <property type="match status" value="1"/>
</dbReference>
<dbReference type="InterPro" id="IPR000719">
    <property type="entry name" value="Prot_kinase_dom"/>
</dbReference>
<reference evidence="3" key="2">
    <citation type="submission" date="2021-04" db="EMBL/GenBank/DDBJ databases">
        <authorList>
            <person name="Podell S."/>
        </authorList>
    </citation>
    <scope>NUCLEOTIDE SEQUENCE</scope>
    <source>
        <strain evidence="3">Hildebrandi</strain>
    </source>
</reference>
<name>A0A9K3L6K7_9STRA</name>
<gene>
    <name evidence="3" type="ORF">IV203_000546</name>
</gene>
<evidence type="ECO:0000256" key="1">
    <source>
        <dbReference type="SAM" id="MobiDB-lite"/>
    </source>
</evidence>
<sequence>MNEGPSEFDLPYYTTQWSKLADKPQARSKRATYSRRGSMNSESTGNSSKRKFLRMKRCSSTGTEQSPLFSMAADLSVQEDQIEEEEEWGRRLSGATSITSEKVPFLNLDGHPPAFNALPPPVPPRSRVFRRANSVSDVEKVPKLPPLLKRSQSVTGAGIRRGAMENFNPNFYDPLEDNASPKRGSSYSIDGSKRKKSRSFSCRNFMDNEFLSLNNESSNSNFAHDFEDEFDSPQAEDAGIGTNNPRILHRGRSLPVLPSPWIEEEDEEEDDDFASAFVPSGFVSPRKRTSSPLGGAADFGASPPPRQLTAKTRMSSPEILESPEDLPTPLHAFAQGRYSFSRALSSDDDAMLSDSELSRSTTCTEDGMMATTNKTAPDRKILQPENATVDDVLQTMSSEMDVRFLYRAMAKEKNQPNRSQKLWNVALAKSWTTERRNAFLHWATHILGFRYAHAGENVYILQILSNKGRPLLELLQKVVETWDDKNRPKLSSLLPNEFVVPSAGKMQRKPSVLKSENLAKPMHIDLFADSLLDGMKHLTMEDKPPSQAATSTFDVMLENDENVKDSDHARPSLDHHSTSIDLMSHMHGTTPIRPRQQGKPPRLSIQSTVSNVSMASPFPVMNFVAEIVSTPRIDASEECWGSCVVEGRDWGSSVPCDPEILEILMVELDQNCSECVPGDCSRKSPLITLSTLAKDKSDNELPEDRHMHESKFLSSSTLEITSYPGARVQFDKSEDAILGNETGKASMRDFSRREKSLAKRRRTALFATANDPVKTIREARKSMFVQLSQISLAKSKALLPESSPEFFSLNALDGHVLCDKQLSAVAQSPLDDRDILEGILDFLQEKELLLSASLVSRRWFEAATNSHANLMLSCVGCESDDFGSDSYTEAFPSTQQANHALSLMERPWEYLTSTFPWASFLSEGAYKRVYKVFNRKFRVEEAVSVMDVEEIRSTGNMSVVAAELAVSVMLGSLVRRGVCPNFVSTRGVFSCPYEPPVSIWGSAENKKPRGDFYVSPKVKRRPKEPQQRGRYQYIRMELCDEGDAEEFLKRQPDEALTPCQARHILFQIAFALYAGANRFSLKHYDLKLLNVFLQRVKPVKKGEVVLRYGLGEHVFSLKAPKEEIVIAKLADFGTAKVDSTSNGKQVTMAQFTTLENTPPDFLILGDYARQGHGHDNFGLGLCMLHLFTGHAPYEEILQDVVCPPNLMDELRKIWEDEEESDYSVVRSLVLSGVFKDDDGHILEGEPDEVLYNTLYKFLVLFGIPDPSDQRVLDSKVMKAINATLSPGNGRSRKGRNGRKVRSDSQTYNRDRKKYSLSKGNNVYISRAREALQSMEGGMELLQSLVQFNPDERASALDVLNSSFMVPLREMEGCEYSEDDEVMSFTALSTNGT</sequence>
<protein>
    <submittedName>
        <fullName evidence="3">Protein kinase domain containing protein</fullName>
    </submittedName>
</protein>
<feature type="compositionally biased region" description="Basic residues" evidence="1">
    <location>
        <begin position="48"/>
        <end position="57"/>
    </location>
</feature>
<feature type="compositionally biased region" description="Polar residues" evidence="1">
    <location>
        <begin position="58"/>
        <end position="68"/>
    </location>
</feature>
<dbReference type="GO" id="GO:0005737">
    <property type="term" value="C:cytoplasm"/>
    <property type="evidence" value="ECO:0007669"/>
    <property type="project" value="TreeGrafter"/>
</dbReference>
<evidence type="ECO:0000313" key="3">
    <source>
        <dbReference type="EMBL" id="KAG7355860.1"/>
    </source>
</evidence>
<feature type="region of interest" description="Disordered" evidence="1">
    <location>
        <begin position="152"/>
        <end position="199"/>
    </location>
</feature>
<reference evidence="3" key="1">
    <citation type="journal article" date="2021" name="Sci. Rep.">
        <title>Diploid genomic architecture of Nitzschia inconspicua, an elite biomass production diatom.</title>
        <authorList>
            <person name="Oliver A."/>
            <person name="Podell S."/>
            <person name="Pinowska A."/>
            <person name="Traller J.C."/>
            <person name="Smith S.R."/>
            <person name="McClure R."/>
            <person name="Beliaev A."/>
            <person name="Bohutskyi P."/>
            <person name="Hill E.A."/>
            <person name="Rabines A."/>
            <person name="Zheng H."/>
            <person name="Allen L.Z."/>
            <person name="Kuo A."/>
            <person name="Grigoriev I.V."/>
            <person name="Allen A.E."/>
            <person name="Hazlebeck D."/>
            <person name="Allen E.E."/>
        </authorList>
    </citation>
    <scope>NUCLEOTIDE SEQUENCE</scope>
    <source>
        <strain evidence="3">Hildebrandi</strain>
    </source>
</reference>
<dbReference type="InterPro" id="IPR053235">
    <property type="entry name" value="Ser_Thr_kinase"/>
</dbReference>
<organism evidence="3 4">
    <name type="scientific">Nitzschia inconspicua</name>
    <dbReference type="NCBI Taxonomy" id="303405"/>
    <lineage>
        <taxon>Eukaryota</taxon>
        <taxon>Sar</taxon>
        <taxon>Stramenopiles</taxon>
        <taxon>Ochrophyta</taxon>
        <taxon>Bacillariophyta</taxon>
        <taxon>Bacillariophyceae</taxon>
        <taxon>Bacillariophycidae</taxon>
        <taxon>Bacillariales</taxon>
        <taxon>Bacillariaceae</taxon>
        <taxon>Nitzschia</taxon>
    </lineage>
</organism>
<feature type="region of interest" description="Disordered" evidence="1">
    <location>
        <begin position="19"/>
        <end position="71"/>
    </location>
</feature>